<evidence type="ECO:0000256" key="1">
    <source>
        <dbReference type="SAM" id="MobiDB-lite"/>
    </source>
</evidence>
<keyword evidence="3" id="KW-1185">Reference proteome</keyword>
<feature type="region of interest" description="Disordered" evidence="1">
    <location>
        <begin position="63"/>
        <end position="86"/>
    </location>
</feature>
<organism evidence="2 3">
    <name type="scientific">Claviceps pazoutovae</name>
    <dbReference type="NCBI Taxonomy" id="1649127"/>
    <lineage>
        <taxon>Eukaryota</taxon>
        <taxon>Fungi</taxon>
        <taxon>Dikarya</taxon>
        <taxon>Ascomycota</taxon>
        <taxon>Pezizomycotina</taxon>
        <taxon>Sordariomycetes</taxon>
        <taxon>Hypocreomycetidae</taxon>
        <taxon>Hypocreales</taxon>
        <taxon>Clavicipitaceae</taxon>
        <taxon>Claviceps</taxon>
    </lineage>
</organism>
<proteinExistence type="predicted"/>
<feature type="compositionally biased region" description="Pro residues" evidence="1">
    <location>
        <begin position="73"/>
        <end position="86"/>
    </location>
</feature>
<dbReference type="EMBL" id="SRPO01000254">
    <property type="protein sequence ID" value="KAG5935485.1"/>
    <property type="molecule type" value="Genomic_DNA"/>
</dbReference>
<gene>
    <name evidence="2" type="ORF">E4U60_003137</name>
</gene>
<dbReference type="Proteomes" id="UP000706124">
    <property type="component" value="Unassembled WGS sequence"/>
</dbReference>
<accession>A0A9P7MAK1</accession>
<name>A0A9P7MAK1_9HYPO</name>
<dbReference type="OrthoDB" id="4954497at2759"/>
<dbReference type="AlphaFoldDB" id="A0A9P7MAK1"/>
<sequence length="86" mass="9897">MELEQAPEVVTSEAIIAEIREKRALMRSKEEEQKMLEDVRPKRLVYFEKVYGIRQVPEDYADRLPDAGHWSAPRPPPIAQQPNPGA</sequence>
<reference evidence="2 3" key="1">
    <citation type="journal article" date="2020" name="bioRxiv">
        <title>Whole genome comparisons of ergot fungi reveals the divergence and evolution of species within the genus Claviceps are the result of varying mechanisms driving genome evolution and host range expansion.</title>
        <authorList>
            <person name="Wyka S.A."/>
            <person name="Mondo S.J."/>
            <person name="Liu M."/>
            <person name="Dettman J."/>
            <person name="Nalam V."/>
            <person name="Broders K.D."/>
        </authorList>
    </citation>
    <scope>NUCLEOTIDE SEQUENCE [LARGE SCALE GENOMIC DNA]</scope>
    <source>
        <strain evidence="2 3">CCC 1485</strain>
    </source>
</reference>
<comment type="caution">
    <text evidence="2">The sequence shown here is derived from an EMBL/GenBank/DDBJ whole genome shotgun (WGS) entry which is preliminary data.</text>
</comment>
<protein>
    <submittedName>
        <fullName evidence="2">Uncharacterized protein</fullName>
    </submittedName>
</protein>
<evidence type="ECO:0000313" key="2">
    <source>
        <dbReference type="EMBL" id="KAG5935485.1"/>
    </source>
</evidence>
<evidence type="ECO:0000313" key="3">
    <source>
        <dbReference type="Proteomes" id="UP000706124"/>
    </source>
</evidence>